<organism evidence="2 3">
    <name type="scientific">Exidia glandulosa HHB12029</name>
    <dbReference type="NCBI Taxonomy" id="1314781"/>
    <lineage>
        <taxon>Eukaryota</taxon>
        <taxon>Fungi</taxon>
        <taxon>Dikarya</taxon>
        <taxon>Basidiomycota</taxon>
        <taxon>Agaricomycotina</taxon>
        <taxon>Agaricomycetes</taxon>
        <taxon>Auriculariales</taxon>
        <taxon>Exidiaceae</taxon>
        <taxon>Exidia</taxon>
    </lineage>
</organism>
<dbReference type="Proteomes" id="UP000077266">
    <property type="component" value="Unassembled WGS sequence"/>
</dbReference>
<gene>
    <name evidence="2" type="ORF">EXIGLDRAFT_733885</name>
</gene>
<dbReference type="AlphaFoldDB" id="A0A165B6Q4"/>
<keyword evidence="3" id="KW-1185">Reference proteome</keyword>
<feature type="region of interest" description="Disordered" evidence="1">
    <location>
        <begin position="1"/>
        <end position="64"/>
    </location>
</feature>
<evidence type="ECO:0000256" key="1">
    <source>
        <dbReference type="SAM" id="MobiDB-lite"/>
    </source>
</evidence>
<sequence>MENFDAFQSHPSVQDGYAAPAPNGHPFYQQPAHAQHPGVPYGAAHGRERDTLLAPRTHQLQCRR</sequence>
<evidence type="ECO:0000313" key="3">
    <source>
        <dbReference type="Proteomes" id="UP000077266"/>
    </source>
</evidence>
<name>A0A165B6Q4_EXIGL</name>
<proteinExistence type="predicted"/>
<dbReference type="EMBL" id="KV426540">
    <property type="protein sequence ID" value="KZV79947.1"/>
    <property type="molecule type" value="Genomic_DNA"/>
</dbReference>
<protein>
    <submittedName>
        <fullName evidence="2">Uncharacterized protein</fullName>
    </submittedName>
</protein>
<reference evidence="2 3" key="1">
    <citation type="journal article" date="2016" name="Mol. Biol. Evol.">
        <title>Comparative Genomics of Early-Diverging Mushroom-Forming Fungi Provides Insights into the Origins of Lignocellulose Decay Capabilities.</title>
        <authorList>
            <person name="Nagy L.G."/>
            <person name="Riley R."/>
            <person name="Tritt A."/>
            <person name="Adam C."/>
            <person name="Daum C."/>
            <person name="Floudas D."/>
            <person name="Sun H."/>
            <person name="Yadav J.S."/>
            <person name="Pangilinan J."/>
            <person name="Larsson K.H."/>
            <person name="Matsuura K."/>
            <person name="Barry K."/>
            <person name="Labutti K."/>
            <person name="Kuo R."/>
            <person name="Ohm R.A."/>
            <person name="Bhattacharya S.S."/>
            <person name="Shirouzu T."/>
            <person name="Yoshinaga Y."/>
            <person name="Martin F.M."/>
            <person name="Grigoriev I.V."/>
            <person name="Hibbett D.S."/>
        </authorList>
    </citation>
    <scope>NUCLEOTIDE SEQUENCE [LARGE SCALE GENOMIC DNA]</scope>
    <source>
        <strain evidence="2 3">HHB12029</strain>
    </source>
</reference>
<dbReference type="InParanoid" id="A0A165B6Q4"/>
<accession>A0A165B6Q4</accession>
<evidence type="ECO:0000313" key="2">
    <source>
        <dbReference type="EMBL" id="KZV79947.1"/>
    </source>
</evidence>